<dbReference type="PANTHER" id="PTHR42085:SF2">
    <property type="entry name" value="F-BOX DOMAIN-CONTAINING PROTEIN"/>
    <property type="match status" value="1"/>
</dbReference>
<evidence type="ECO:0000313" key="1">
    <source>
        <dbReference type="EMBL" id="KAK8086771.1"/>
    </source>
</evidence>
<evidence type="ECO:0000313" key="2">
    <source>
        <dbReference type="Proteomes" id="UP001480595"/>
    </source>
</evidence>
<proteinExistence type="predicted"/>
<comment type="caution">
    <text evidence="1">The sequence shown here is derived from an EMBL/GenBank/DDBJ whole genome shotgun (WGS) entry which is preliminary data.</text>
</comment>
<organism evidence="1 2">
    <name type="scientific">Apiospora phragmitis</name>
    <dbReference type="NCBI Taxonomy" id="2905665"/>
    <lineage>
        <taxon>Eukaryota</taxon>
        <taxon>Fungi</taxon>
        <taxon>Dikarya</taxon>
        <taxon>Ascomycota</taxon>
        <taxon>Pezizomycotina</taxon>
        <taxon>Sordariomycetes</taxon>
        <taxon>Xylariomycetidae</taxon>
        <taxon>Amphisphaeriales</taxon>
        <taxon>Apiosporaceae</taxon>
        <taxon>Apiospora</taxon>
    </lineage>
</organism>
<gene>
    <name evidence="1" type="ORF">PG994_001745</name>
</gene>
<sequence>MEASPVGFLDLPREIRNEIYSLLLCGPRHLQATFTYPYAYATSPGGGKSLHLAILRANRQIGDEAREVFYKTNRFVRVSIRLEGPSLRALMAGFASNYLPLPMIVQRRSAIGAFKGFIMSYKLSQTNPPQKVIHRHELIILHRDLHVLCLCLETATILSDNFGDYTMHSITLHNPVKSMDNSYPTIDQQEALLSPFAKLRGFQHVYIKGHVKFCLATQIMTQVQVKPETNKEVILEDLLHYEQLGHEYLRQKLLDKSCEAWAGACKKIDILGHPDATYGRCLAQATRPWFNRVGELFFELNRKLWANVICIMESNLDDPKLVRNLADSALEGLGHALRRGAFWRGAFLTADWRPSTEQKADMLRQKARVCRLSQRFRKALRKIKQAEELWPGDPDIREERFAVEWTLCWANFTVGEPESASEQV</sequence>
<dbReference type="PANTHER" id="PTHR42085">
    <property type="entry name" value="F-BOX DOMAIN-CONTAINING PROTEIN"/>
    <property type="match status" value="1"/>
</dbReference>
<keyword evidence="2" id="KW-1185">Reference proteome</keyword>
<dbReference type="GeneID" id="92086217"/>
<name>A0ABR1WUF8_9PEZI</name>
<dbReference type="EMBL" id="JAQQWL010000002">
    <property type="protein sequence ID" value="KAK8086771.1"/>
    <property type="molecule type" value="Genomic_DNA"/>
</dbReference>
<reference evidence="1 2" key="1">
    <citation type="submission" date="2023-01" db="EMBL/GenBank/DDBJ databases">
        <title>Analysis of 21 Apiospora genomes using comparative genomics revels a genus with tremendous synthesis potential of carbohydrate active enzymes and secondary metabolites.</title>
        <authorList>
            <person name="Sorensen T."/>
        </authorList>
    </citation>
    <scope>NUCLEOTIDE SEQUENCE [LARGE SCALE GENOMIC DNA]</scope>
    <source>
        <strain evidence="1 2">CBS 135458</strain>
    </source>
</reference>
<accession>A0ABR1WUF8</accession>
<dbReference type="RefSeq" id="XP_066721295.1">
    <property type="nucleotide sequence ID" value="XM_066853154.1"/>
</dbReference>
<dbReference type="InterPro" id="IPR038883">
    <property type="entry name" value="AN11006-like"/>
</dbReference>
<dbReference type="Proteomes" id="UP001480595">
    <property type="component" value="Unassembled WGS sequence"/>
</dbReference>
<protein>
    <submittedName>
        <fullName evidence="1">Uncharacterized protein</fullName>
    </submittedName>
</protein>